<dbReference type="Pfam" id="PF00480">
    <property type="entry name" value="ROK"/>
    <property type="match status" value="1"/>
</dbReference>
<name>A0A191WBD8_9MICO</name>
<dbReference type="Gene3D" id="3.30.420.40">
    <property type="match status" value="2"/>
</dbReference>
<evidence type="ECO:0000313" key="2">
    <source>
        <dbReference type="EMBL" id="ANJ25571.1"/>
    </source>
</evidence>
<dbReference type="SUPFAM" id="SSF53067">
    <property type="entry name" value="Actin-like ATPase domain"/>
    <property type="match status" value="2"/>
</dbReference>
<proteinExistence type="inferred from homology"/>
<dbReference type="InterPro" id="IPR000600">
    <property type="entry name" value="ROK"/>
</dbReference>
<accession>A0A191WBD8</accession>
<dbReference type="AlphaFoldDB" id="A0A191WBD8"/>
<dbReference type="InterPro" id="IPR036388">
    <property type="entry name" value="WH-like_DNA-bd_sf"/>
</dbReference>
<evidence type="ECO:0008006" key="4">
    <source>
        <dbReference type="Google" id="ProtNLM"/>
    </source>
</evidence>
<dbReference type="Gene3D" id="1.10.10.10">
    <property type="entry name" value="Winged helix-like DNA-binding domain superfamily/Winged helix DNA-binding domain"/>
    <property type="match status" value="1"/>
</dbReference>
<dbReference type="InterPro" id="IPR043129">
    <property type="entry name" value="ATPase_NBD"/>
</dbReference>
<evidence type="ECO:0000313" key="3">
    <source>
        <dbReference type="Proteomes" id="UP000078437"/>
    </source>
</evidence>
<dbReference type="Proteomes" id="UP000078437">
    <property type="component" value="Chromosome"/>
</dbReference>
<dbReference type="PANTHER" id="PTHR18964">
    <property type="entry name" value="ROK (REPRESSOR, ORF, KINASE) FAMILY"/>
    <property type="match status" value="1"/>
</dbReference>
<dbReference type="STRING" id="453304.ATC03_01060"/>
<dbReference type="EMBL" id="CP013979">
    <property type="protein sequence ID" value="ANJ25571.1"/>
    <property type="molecule type" value="Genomic_DNA"/>
</dbReference>
<gene>
    <name evidence="2" type="ORF">ATC03_01060</name>
</gene>
<dbReference type="SUPFAM" id="SSF46785">
    <property type="entry name" value="Winged helix' DNA-binding domain"/>
    <property type="match status" value="1"/>
</dbReference>
<keyword evidence="3" id="KW-1185">Reference proteome</keyword>
<dbReference type="PANTHER" id="PTHR18964:SF149">
    <property type="entry name" value="BIFUNCTIONAL UDP-N-ACETYLGLUCOSAMINE 2-EPIMERASE_N-ACETYLMANNOSAMINE KINASE"/>
    <property type="match status" value="1"/>
</dbReference>
<dbReference type="RefSeq" id="WP_067872068.1">
    <property type="nucleotide sequence ID" value="NZ_CP013979.1"/>
</dbReference>
<comment type="similarity">
    <text evidence="1">Belongs to the ROK (NagC/XylR) family.</text>
</comment>
<evidence type="ECO:0000256" key="1">
    <source>
        <dbReference type="ARBA" id="ARBA00006479"/>
    </source>
</evidence>
<protein>
    <recommendedName>
        <fullName evidence="4">HTH marR-type domain-containing protein</fullName>
    </recommendedName>
</protein>
<organism evidence="2 3">
    <name type="scientific">Agromyces aureus</name>
    <dbReference type="NCBI Taxonomy" id="453304"/>
    <lineage>
        <taxon>Bacteria</taxon>
        <taxon>Bacillati</taxon>
        <taxon>Actinomycetota</taxon>
        <taxon>Actinomycetes</taxon>
        <taxon>Micrococcales</taxon>
        <taxon>Microbacteriaceae</taxon>
        <taxon>Agromyces</taxon>
    </lineage>
</organism>
<reference evidence="2 3" key="1">
    <citation type="journal article" date="2016" name="Int. J. Syst. Evol. Microbiol.">
        <title>Agromyces aureus sp. nov., isolated from the rhizosphere of Salix caprea L. grown in a heavy-metal-contaminated soil.</title>
        <authorList>
            <person name="Corretto E."/>
            <person name="Antonielli L."/>
            <person name="Sessitsch A."/>
            <person name="Compant S."/>
            <person name="Gorfer M."/>
            <person name="Kuffner M."/>
            <person name="Brader G."/>
        </authorList>
    </citation>
    <scope>NUCLEOTIDE SEQUENCE [LARGE SCALE GENOMIC DNA]</scope>
    <source>
        <strain evidence="2 3">AR33</strain>
    </source>
</reference>
<sequence length="404" mass="41450">MPRAPRSLVSGDVRRHNLTLVLEHLVAAGPSARSEIAAATGLTRGAVTALATALSEAGVVREAEPTQTGRGRPITRLALAADTVAVLVVQVDADTATALLANLAGDELHRVERRHGRPMGDPEAVLDVLAEVTRDALRAAAMLGRRVVETPVVVFAPVGGEPPVVLADTDLGWGVVDLLDGLRSRVPELPAAVTLASDGWLAARAERSLLDDIDDLVYVKSNSGIGGAIITGGRIVEGAHGVGASLGHLALIPDGPSCECGQIGCLVTIAGPDALLERAGLTRLVGDRGLAAALDEFSRRLDAGEPAATAAWNDALPWIARALQVLSLATDPSSIVIGGFWAAHAGSIERAFRANRPAVAEAFGRPASAIPTVSAGRLGADAALLGAAWAARDRLLADPARLGV</sequence>
<dbReference type="KEGG" id="agy:ATC03_01060"/>
<dbReference type="InterPro" id="IPR036390">
    <property type="entry name" value="WH_DNA-bd_sf"/>
</dbReference>
<dbReference type="OrthoDB" id="5174513at2"/>
<reference evidence="3" key="2">
    <citation type="submission" date="2016-01" db="EMBL/GenBank/DDBJ databases">
        <title>Complete genome sequence of Agromyces aureus AR33T and comparison with related organisms.</title>
        <authorList>
            <person name="Corretto E."/>
            <person name="Antonielli L."/>
            <person name="Sessitsch A."/>
            <person name="Brader G."/>
        </authorList>
    </citation>
    <scope>NUCLEOTIDE SEQUENCE [LARGE SCALE GENOMIC DNA]</scope>
    <source>
        <strain evidence="3">AR33</strain>
    </source>
</reference>